<dbReference type="PANTHER" id="PTHR40278">
    <property type="entry name" value="DNA UTILIZATION PROTEIN HOFN"/>
    <property type="match status" value="1"/>
</dbReference>
<feature type="coiled-coil region" evidence="1">
    <location>
        <begin position="67"/>
        <end position="94"/>
    </location>
</feature>
<protein>
    <submittedName>
        <fullName evidence="4">PilN domain-containing protein</fullName>
    </submittedName>
</protein>
<reference evidence="4 5" key="1">
    <citation type="submission" date="2023-01" db="EMBL/GenBank/DDBJ databases">
        <title>Novel diversity within Roseofilum (Cyanobacteria; Desertifilaceae) from marine benthic mats with descriptions of four novel species.</title>
        <authorList>
            <person name="Wang Y."/>
            <person name="Berthold D.E."/>
            <person name="Hu J."/>
            <person name="Lefler F.W."/>
            <person name="Laughinghouse H.D. IV."/>
        </authorList>
    </citation>
    <scope>NUCLEOTIDE SEQUENCE [LARGE SCALE GENOMIC DNA]</scope>
    <source>
        <strain evidence="4 5">BLCC-M114</strain>
    </source>
</reference>
<gene>
    <name evidence="4" type="ORF">PMG25_05990</name>
</gene>
<dbReference type="InterPro" id="IPR052534">
    <property type="entry name" value="Extracell_DNA_Util/SecSys_Comp"/>
</dbReference>
<keyword evidence="1" id="KW-0175">Coiled coil</keyword>
<evidence type="ECO:0000256" key="1">
    <source>
        <dbReference type="SAM" id="Coils"/>
    </source>
</evidence>
<keyword evidence="3" id="KW-0472">Membrane</keyword>
<accession>A0ABT7B387</accession>
<keyword evidence="5" id="KW-1185">Reference proteome</keyword>
<feature type="transmembrane region" description="Helical" evidence="3">
    <location>
        <begin position="38"/>
        <end position="61"/>
    </location>
</feature>
<proteinExistence type="predicted"/>
<feature type="region of interest" description="Disordered" evidence="2">
    <location>
        <begin position="13"/>
        <end position="32"/>
    </location>
</feature>
<dbReference type="RefSeq" id="WP_283765991.1">
    <property type="nucleotide sequence ID" value="NZ_JAQOSO010000025.1"/>
</dbReference>
<dbReference type="PANTHER" id="PTHR40278:SF1">
    <property type="entry name" value="DNA UTILIZATION PROTEIN HOFN"/>
    <property type="match status" value="1"/>
</dbReference>
<keyword evidence="3" id="KW-1133">Transmembrane helix</keyword>
<keyword evidence="3" id="KW-0812">Transmembrane</keyword>
<name>A0ABT7B387_9CYAN</name>
<dbReference type="Proteomes" id="UP001235849">
    <property type="component" value="Unassembled WGS sequence"/>
</dbReference>
<dbReference type="EMBL" id="JAQOSO010000025">
    <property type="protein sequence ID" value="MDJ1173640.1"/>
    <property type="molecule type" value="Genomic_DNA"/>
</dbReference>
<evidence type="ECO:0000256" key="2">
    <source>
        <dbReference type="SAM" id="MobiDB-lite"/>
    </source>
</evidence>
<dbReference type="Pfam" id="PF05137">
    <property type="entry name" value="PilN"/>
    <property type="match status" value="1"/>
</dbReference>
<evidence type="ECO:0000313" key="5">
    <source>
        <dbReference type="Proteomes" id="UP001235849"/>
    </source>
</evidence>
<sequence>MYGLDINFLKDRPGYLETPSTTQKSGGGGGSSASPTEVLPIIVGLVVGSAAVGAILGWKLFIVDPKNAELQAQLDGINANIEQQEAKTQEIESVQAQTEAIRAQTLALATVFNQIKPWSALLQEIRDRAPATIQISSVEQIEIELPDPNAPPETPNATMDVKGLQITGTARSFDDVNDFMLLLKNSDFLGGDKTELLRASLQSNNTQVEVPEGSDIEVTLPDVVAFNIETPLSDKGASELMAQLESKGAIGLVSRIETLRQKGILE</sequence>
<evidence type="ECO:0000313" key="4">
    <source>
        <dbReference type="EMBL" id="MDJ1173640.1"/>
    </source>
</evidence>
<organism evidence="4 5">
    <name type="scientific">Roseofilum capinflatum BLCC-M114</name>
    <dbReference type="NCBI Taxonomy" id="3022440"/>
    <lineage>
        <taxon>Bacteria</taxon>
        <taxon>Bacillati</taxon>
        <taxon>Cyanobacteriota</taxon>
        <taxon>Cyanophyceae</taxon>
        <taxon>Desertifilales</taxon>
        <taxon>Desertifilaceae</taxon>
        <taxon>Roseofilum</taxon>
        <taxon>Roseofilum capinflatum</taxon>
    </lineage>
</organism>
<evidence type="ECO:0000256" key="3">
    <source>
        <dbReference type="SAM" id="Phobius"/>
    </source>
</evidence>
<dbReference type="InterPro" id="IPR007813">
    <property type="entry name" value="PilN"/>
</dbReference>
<comment type="caution">
    <text evidence="4">The sequence shown here is derived from an EMBL/GenBank/DDBJ whole genome shotgun (WGS) entry which is preliminary data.</text>
</comment>